<dbReference type="GO" id="GO:0016620">
    <property type="term" value="F:oxidoreductase activity, acting on the aldehyde or oxo group of donors, NAD or NADP as acceptor"/>
    <property type="evidence" value="ECO:0007669"/>
    <property type="project" value="InterPro"/>
</dbReference>
<evidence type="ECO:0000256" key="1">
    <source>
        <dbReference type="ARBA" id="ARBA00023002"/>
    </source>
</evidence>
<dbReference type="RefSeq" id="WP_060777906.1">
    <property type="nucleotide sequence ID" value="NZ_CAJHLF010000003.1"/>
</dbReference>
<reference evidence="3 4" key="1">
    <citation type="submission" date="2020-12" db="EMBL/GenBank/DDBJ databases">
        <title>FDA dAtabase for Regulatory Grade micrObial Sequences (FDA-ARGOS): Supporting development and validation of Infectious Disease Dx tests.</title>
        <authorList>
            <person name="Sproer C."/>
            <person name="Gronow S."/>
            <person name="Severitt S."/>
            <person name="Schroder I."/>
            <person name="Tallon L."/>
            <person name="Sadzewicz L."/>
            <person name="Zhao X."/>
            <person name="Boylan J."/>
            <person name="Ott S."/>
            <person name="Bowen H."/>
            <person name="Vavikolanu K."/>
            <person name="Mehta A."/>
            <person name="Aluvathingal J."/>
            <person name="Nadendla S."/>
            <person name="Lowell S."/>
            <person name="Myers T."/>
            <person name="Yan Y."/>
            <person name="Sichtig H."/>
        </authorList>
    </citation>
    <scope>NUCLEOTIDE SEQUENCE [LARGE SCALE GENOMIC DNA]</scope>
    <source>
        <strain evidence="3 4">FDAARGOS_911</strain>
    </source>
</reference>
<dbReference type="AlphaFoldDB" id="A0A120I9M9"/>
<feature type="domain" description="Aldehyde dehydrogenase" evidence="2">
    <location>
        <begin position="2"/>
        <end position="402"/>
    </location>
</feature>
<evidence type="ECO:0000259" key="2">
    <source>
        <dbReference type="Pfam" id="PF00171"/>
    </source>
</evidence>
<dbReference type="InterPro" id="IPR016161">
    <property type="entry name" value="Ald_DH/histidinol_DH"/>
</dbReference>
<protein>
    <submittedName>
        <fullName evidence="3">Aldehyde dehydrogenase family protein</fullName>
    </submittedName>
</protein>
<name>A0A120I9M9_9LACT</name>
<sequence length="447" mass="48131">MSDVKDLIERARKAMGAIQDYSQAEVDAMVENVAKRVYQKAGELAAFAIEETGMGRLDSGTEKVQNIAKNVWEDIKDEKSVGVIHYDEETGITEVAHPAGVIGSVTPVTQPTITPLGNGMMALKGRNALVFSPHPSAIKSTAKTIEVMRDALAEVGAPKDLLVYYESPSNEATQDLMAHTDLIVATGGPGLVYAAYSSGTPAYGVGAGNSQGILDEDFDVDKAAELSVAARAFDNGLPCTSQQILFYPKDKEVDLVHALEKHQAHVITDSAIVDQLRDNLIDESGKFKAELIGKSPHFIGQVAGVEIPEEAEIVVAKITKNDQEEALTKEKLFPLMTMAAYDDFEEAVDLAKRNLVIQGGAGHSSVVFTNSREREEYVGLHLPISRLMVNQVVNAMGGATNGLNTSVSLGCGTWGNNVISENLTYRHLLNVSRISDPIDLGEIDHGW</sequence>
<dbReference type="Proteomes" id="UP000594771">
    <property type="component" value="Chromosome"/>
</dbReference>
<gene>
    <name evidence="3" type="ORF">I6G68_07755</name>
</gene>
<dbReference type="PANTHER" id="PTHR11699">
    <property type="entry name" value="ALDEHYDE DEHYDROGENASE-RELATED"/>
    <property type="match status" value="1"/>
</dbReference>
<dbReference type="InterPro" id="IPR016162">
    <property type="entry name" value="Ald_DH_N"/>
</dbReference>
<dbReference type="InterPro" id="IPR015590">
    <property type="entry name" value="Aldehyde_DH_dom"/>
</dbReference>
<accession>A0A120I9M9</accession>
<dbReference type="SUPFAM" id="SSF53720">
    <property type="entry name" value="ALDH-like"/>
    <property type="match status" value="1"/>
</dbReference>
<proteinExistence type="predicted"/>
<dbReference type="KEGG" id="aun:AWM73_02295"/>
<evidence type="ECO:0000313" key="3">
    <source>
        <dbReference type="EMBL" id="QPS01250.1"/>
    </source>
</evidence>
<organism evidence="3 4">
    <name type="scientific">Aerococcus urinae</name>
    <dbReference type="NCBI Taxonomy" id="1376"/>
    <lineage>
        <taxon>Bacteria</taxon>
        <taxon>Bacillati</taxon>
        <taxon>Bacillota</taxon>
        <taxon>Bacilli</taxon>
        <taxon>Lactobacillales</taxon>
        <taxon>Aerococcaceae</taxon>
        <taxon>Aerococcus</taxon>
    </lineage>
</organism>
<evidence type="ECO:0000313" key="4">
    <source>
        <dbReference type="Proteomes" id="UP000594771"/>
    </source>
</evidence>
<dbReference type="Gene3D" id="3.40.309.10">
    <property type="entry name" value="Aldehyde Dehydrogenase, Chain A, domain 2"/>
    <property type="match status" value="1"/>
</dbReference>
<dbReference type="Gene3D" id="3.40.605.10">
    <property type="entry name" value="Aldehyde Dehydrogenase, Chain A, domain 1"/>
    <property type="match status" value="1"/>
</dbReference>
<dbReference type="GeneID" id="35767305"/>
<dbReference type="OrthoDB" id="9815791at2"/>
<dbReference type="InterPro" id="IPR016163">
    <property type="entry name" value="Ald_DH_C"/>
</dbReference>
<dbReference type="Pfam" id="PF00171">
    <property type="entry name" value="Aldedh"/>
    <property type="match status" value="1"/>
</dbReference>
<keyword evidence="1" id="KW-0560">Oxidoreductase</keyword>
<dbReference type="EMBL" id="CP065662">
    <property type="protein sequence ID" value="QPS01250.1"/>
    <property type="molecule type" value="Genomic_DNA"/>
</dbReference>